<evidence type="ECO:0000313" key="4">
    <source>
        <dbReference type="Proteomes" id="UP001187471"/>
    </source>
</evidence>
<evidence type="ECO:0000256" key="2">
    <source>
        <dbReference type="SAM" id="MobiDB-lite"/>
    </source>
</evidence>
<evidence type="ECO:0000256" key="1">
    <source>
        <dbReference type="ARBA" id="ARBA00006974"/>
    </source>
</evidence>
<dbReference type="Pfam" id="PF02519">
    <property type="entry name" value="Auxin_inducible"/>
    <property type="match status" value="1"/>
</dbReference>
<comment type="similarity">
    <text evidence="1">Belongs to the ARG7 family.</text>
</comment>
<accession>A0AA88QA70</accession>
<dbReference type="Proteomes" id="UP001187471">
    <property type="component" value="Unassembled WGS sequence"/>
</dbReference>
<sequence>MMISRKTMRKALGQLIPTKLWSNVVSNHPLQLQHHHDKRLRPRKALKMVYKPCSADPAFEFSSSQGGEELILLMKGTGGRESSQGGGIRAGLEEDSGASPPKRGYLAVYVGKERMRRFVIPASYLSLPEFRALMDRVADEFGYQHHHHHQEQGCGGLRIPICEEDDFQDLLNRYGAKHPHQMMRSKKKKTTNNAVRL</sequence>
<protein>
    <submittedName>
        <fullName evidence="3">Uncharacterized protein</fullName>
    </submittedName>
</protein>
<proteinExistence type="inferred from homology"/>
<feature type="compositionally biased region" description="Basic residues" evidence="2">
    <location>
        <begin position="177"/>
        <end position="190"/>
    </location>
</feature>
<feature type="region of interest" description="Disordered" evidence="2">
    <location>
        <begin position="77"/>
        <end position="99"/>
    </location>
</feature>
<organism evidence="3 4">
    <name type="scientific">Escallonia rubra</name>
    <dbReference type="NCBI Taxonomy" id="112253"/>
    <lineage>
        <taxon>Eukaryota</taxon>
        <taxon>Viridiplantae</taxon>
        <taxon>Streptophyta</taxon>
        <taxon>Embryophyta</taxon>
        <taxon>Tracheophyta</taxon>
        <taxon>Spermatophyta</taxon>
        <taxon>Magnoliopsida</taxon>
        <taxon>eudicotyledons</taxon>
        <taxon>Gunneridae</taxon>
        <taxon>Pentapetalae</taxon>
        <taxon>asterids</taxon>
        <taxon>campanulids</taxon>
        <taxon>Escalloniales</taxon>
        <taxon>Escalloniaceae</taxon>
        <taxon>Escallonia</taxon>
    </lineage>
</organism>
<dbReference type="GO" id="GO:0009733">
    <property type="term" value="P:response to auxin"/>
    <property type="evidence" value="ECO:0007669"/>
    <property type="project" value="InterPro"/>
</dbReference>
<dbReference type="PANTHER" id="PTHR31374:SF139">
    <property type="entry name" value="OS02G0143300 PROTEIN"/>
    <property type="match status" value="1"/>
</dbReference>
<dbReference type="PANTHER" id="PTHR31374">
    <property type="entry name" value="AUXIN-INDUCED PROTEIN-LIKE-RELATED"/>
    <property type="match status" value="1"/>
</dbReference>
<dbReference type="EMBL" id="JAVXUO010003219">
    <property type="protein sequence ID" value="KAK2965463.1"/>
    <property type="molecule type" value="Genomic_DNA"/>
</dbReference>
<comment type="caution">
    <text evidence="3">The sequence shown here is derived from an EMBL/GenBank/DDBJ whole genome shotgun (WGS) entry which is preliminary data.</text>
</comment>
<feature type="region of interest" description="Disordered" evidence="2">
    <location>
        <begin position="177"/>
        <end position="197"/>
    </location>
</feature>
<feature type="compositionally biased region" description="Gly residues" evidence="2">
    <location>
        <begin position="77"/>
        <end position="89"/>
    </location>
</feature>
<dbReference type="AlphaFoldDB" id="A0AA88QA70"/>
<name>A0AA88QA70_9ASTE</name>
<dbReference type="InterPro" id="IPR003676">
    <property type="entry name" value="SAUR_fam"/>
</dbReference>
<reference evidence="3" key="1">
    <citation type="submission" date="2022-12" db="EMBL/GenBank/DDBJ databases">
        <title>Draft genome assemblies for two species of Escallonia (Escalloniales).</title>
        <authorList>
            <person name="Chanderbali A."/>
            <person name="Dervinis C."/>
            <person name="Anghel I."/>
            <person name="Soltis D."/>
            <person name="Soltis P."/>
            <person name="Zapata F."/>
        </authorList>
    </citation>
    <scope>NUCLEOTIDE SEQUENCE</scope>
    <source>
        <strain evidence="3">UCBG92.1500</strain>
        <tissue evidence="3">Leaf</tissue>
    </source>
</reference>
<keyword evidence="4" id="KW-1185">Reference proteome</keyword>
<evidence type="ECO:0000313" key="3">
    <source>
        <dbReference type="EMBL" id="KAK2965463.1"/>
    </source>
</evidence>
<gene>
    <name evidence="3" type="ORF">RJ640_008257</name>
</gene>